<reference evidence="2 3" key="1">
    <citation type="journal article" date="2012" name="J. Bacteriol.">
        <title>Complete genome sequence of Nocardia brasiliensis HUJEG-1.</title>
        <authorList>
            <person name="Vera-Cabrera L."/>
            <person name="Ortiz-Lopez R."/>
            <person name="Elizondo-Gonzalez R."/>
            <person name="Perez-Maya A.A."/>
            <person name="Ocampo-Candiani J."/>
        </authorList>
    </citation>
    <scope>NUCLEOTIDE SEQUENCE [LARGE SCALE GENOMIC DNA]</scope>
    <source>
        <strain evidence="3">ATCC 700358</strain>
    </source>
</reference>
<dbReference type="HOGENOM" id="CLU_1894028_0_0_11"/>
<dbReference type="Gene3D" id="3.40.50.1820">
    <property type="entry name" value="alpha/beta hydrolase"/>
    <property type="match status" value="1"/>
</dbReference>
<dbReference type="RefSeq" id="WP_014985985.1">
    <property type="nucleotide sequence ID" value="NC_018681.1"/>
</dbReference>
<evidence type="ECO:0000259" key="1">
    <source>
        <dbReference type="Pfam" id="PF08386"/>
    </source>
</evidence>
<name>K0F1Z1_NOCB7</name>
<feature type="domain" description="Peptidase S33 tripeptidyl aminopeptidase-like C-terminal" evidence="1">
    <location>
        <begin position="39"/>
        <end position="125"/>
    </location>
</feature>
<dbReference type="Proteomes" id="UP000006304">
    <property type="component" value="Chromosome"/>
</dbReference>
<dbReference type="InterPro" id="IPR013595">
    <property type="entry name" value="Pept_S33_TAP-like_C"/>
</dbReference>
<dbReference type="EMBL" id="CP003876">
    <property type="protein sequence ID" value="AFU03130.1"/>
    <property type="molecule type" value="Genomic_DNA"/>
</dbReference>
<dbReference type="STRING" id="1133849.O3I_025905"/>
<organism evidence="2 3">
    <name type="scientific">Nocardia brasiliensis (strain ATCC 700358 / HUJEG-1)</name>
    <dbReference type="NCBI Taxonomy" id="1133849"/>
    <lineage>
        <taxon>Bacteria</taxon>
        <taxon>Bacillati</taxon>
        <taxon>Actinomycetota</taxon>
        <taxon>Actinomycetes</taxon>
        <taxon>Mycobacteriales</taxon>
        <taxon>Nocardiaceae</taxon>
        <taxon>Nocardia</taxon>
    </lineage>
</organism>
<dbReference type="eggNOG" id="COG0596">
    <property type="taxonomic scope" value="Bacteria"/>
</dbReference>
<dbReference type="Pfam" id="PF08386">
    <property type="entry name" value="Abhydrolase_4"/>
    <property type="match status" value="1"/>
</dbReference>
<dbReference type="AlphaFoldDB" id="K0F1Z1"/>
<dbReference type="SUPFAM" id="SSF53474">
    <property type="entry name" value="alpha/beta-Hydrolases"/>
    <property type="match status" value="1"/>
</dbReference>
<evidence type="ECO:0000313" key="3">
    <source>
        <dbReference type="Proteomes" id="UP000006304"/>
    </source>
</evidence>
<dbReference type="KEGG" id="nbr:O3I_025905"/>
<protein>
    <submittedName>
        <fullName evidence="2">TAP domain-containing protein</fullName>
    </submittedName>
</protein>
<dbReference type="InterPro" id="IPR029058">
    <property type="entry name" value="AB_hydrolase_fold"/>
</dbReference>
<keyword evidence="3" id="KW-1185">Reference proteome</keyword>
<accession>K0F1Z1</accession>
<evidence type="ECO:0000313" key="2">
    <source>
        <dbReference type="EMBL" id="AFU03130.1"/>
    </source>
</evidence>
<proteinExistence type="predicted"/>
<gene>
    <name evidence="2" type="ORF">O3I_025905</name>
</gene>
<sequence>MISQLRFAGQPHQADEAAPYDAATCDDYEPRPAEFPLDTCDFWPTAGTAKAFRPQRAEGAAPVLFIGTRHDPTTPVGNAERMAGYLDSPLLIREGDGHTFVFGDVNRCIDERVVSYFEDPASAHGGVCAAEPEH</sequence>